<dbReference type="OrthoDB" id="2417909at2"/>
<dbReference type="AlphaFoldDB" id="A0A0M4FR31"/>
<dbReference type="Proteomes" id="UP000067625">
    <property type="component" value="Chromosome"/>
</dbReference>
<proteinExistence type="predicted"/>
<protein>
    <recommendedName>
        <fullName evidence="1">IrrE N-terminal-like domain-containing protein</fullName>
    </recommendedName>
</protein>
<evidence type="ECO:0000313" key="3">
    <source>
        <dbReference type="Proteomes" id="UP000067625"/>
    </source>
</evidence>
<name>A0A0M4FR31_9BACI</name>
<keyword evidence="3" id="KW-1185">Reference proteome</keyword>
<organism evidence="2 3">
    <name type="scientific">Bacillus gobiensis</name>
    <dbReference type="NCBI Taxonomy" id="1441095"/>
    <lineage>
        <taxon>Bacteria</taxon>
        <taxon>Bacillati</taxon>
        <taxon>Bacillota</taxon>
        <taxon>Bacilli</taxon>
        <taxon>Bacillales</taxon>
        <taxon>Bacillaceae</taxon>
        <taxon>Bacillus</taxon>
    </lineage>
</organism>
<dbReference type="EMBL" id="CP012600">
    <property type="protein sequence ID" value="ALC81759.1"/>
    <property type="molecule type" value="Genomic_DNA"/>
</dbReference>
<dbReference type="PATRIC" id="fig|1441095.3.peg.2019"/>
<evidence type="ECO:0000313" key="2">
    <source>
        <dbReference type="EMBL" id="ALC81759.1"/>
    </source>
</evidence>
<reference evidence="2 3" key="2">
    <citation type="journal article" date="2016" name="Int. J. Syst. Evol. Microbiol.">
        <title>Bacillus gobiensis sp. nov., isolated from a soil sample.</title>
        <authorList>
            <person name="Liu B."/>
            <person name="Liu G.H."/>
            <person name="Cetin S."/>
            <person name="Schumann P."/>
            <person name="Pan Z.Z."/>
            <person name="Chen Q.Q."/>
        </authorList>
    </citation>
    <scope>NUCLEOTIDE SEQUENCE [LARGE SCALE GENOMIC DNA]</scope>
    <source>
        <strain evidence="2 3">FJAT-4402</strain>
    </source>
</reference>
<dbReference type="InterPro" id="IPR010359">
    <property type="entry name" value="IrrE_HExxH"/>
</dbReference>
<gene>
    <name evidence="2" type="ORF">AM592_09175</name>
</gene>
<reference evidence="3" key="1">
    <citation type="submission" date="2015-08" db="EMBL/GenBank/DDBJ databases">
        <title>Genome sequencing project for genomic taxonomy and phylogenomics of Bacillus-like bacteria.</title>
        <authorList>
            <person name="Liu B."/>
            <person name="Wang J."/>
            <person name="Zhu Y."/>
            <person name="Liu G."/>
            <person name="Chen Q."/>
            <person name="Chen Z."/>
            <person name="Lan J."/>
            <person name="Che J."/>
            <person name="Ge C."/>
            <person name="Shi H."/>
            <person name="Pan Z."/>
            <person name="Liu X."/>
        </authorList>
    </citation>
    <scope>NUCLEOTIDE SEQUENCE [LARGE SCALE GENOMIC DNA]</scope>
    <source>
        <strain evidence="3">FJAT-4402</strain>
    </source>
</reference>
<dbReference type="Gene3D" id="1.10.10.2910">
    <property type="match status" value="1"/>
</dbReference>
<dbReference type="STRING" id="1441095.AM592_09175"/>
<sequence>MKHYTYSHLEDWIANFYKKLNICFPEDLDFENIARKLGIWIHYKDVKSQFIEINGLYSIILDSRLPTAQQRIDFSHEVCHIFRHEGDQSEMHEEWIKYQEKQARYFAFHFCIPTFMLKGLDLPKNQLHASQQVADTFETTCTFAKKRLGMYYNKLYFYNISTVP</sequence>
<dbReference type="Pfam" id="PF06114">
    <property type="entry name" value="Peptidase_M78"/>
    <property type="match status" value="1"/>
</dbReference>
<feature type="domain" description="IrrE N-terminal-like" evidence="1">
    <location>
        <begin position="35"/>
        <end position="148"/>
    </location>
</feature>
<dbReference type="RefSeq" id="WP_053603524.1">
    <property type="nucleotide sequence ID" value="NZ_CP012600.1"/>
</dbReference>
<accession>A0A0M4FR31</accession>
<evidence type="ECO:0000259" key="1">
    <source>
        <dbReference type="Pfam" id="PF06114"/>
    </source>
</evidence>